<dbReference type="GO" id="GO:0000428">
    <property type="term" value="C:DNA-directed RNA polymerase complex"/>
    <property type="evidence" value="ECO:0007669"/>
    <property type="project" value="UniProtKB-KW"/>
</dbReference>
<evidence type="ECO:0000256" key="2">
    <source>
        <dbReference type="ARBA" id="ARBA00022478"/>
    </source>
</evidence>
<keyword evidence="5 6" id="KW-0804">Transcription</keyword>
<comment type="subunit">
    <text evidence="6">RNAP is composed of a core of 2 alpha, a beta and a beta' subunits. The core is associated with a delta subunit and one of several sigma factors.</text>
</comment>
<dbReference type="PROSITE" id="PS51913">
    <property type="entry name" value="HTH_HARE"/>
    <property type="match status" value="1"/>
</dbReference>
<feature type="region of interest" description="Disordered" evidence="7">
    <location>
        <begin position="97"/>
        <end position="184"/>
    </location>
</feature>
<keyword evidence="2 6" id="KW-0240">DNA-directed RNA polymerase</keyword>
<protein>
    <recommendedName>
        <fullName evidence="6">Probable DNA-directed RNA polymerase subunit delta</fullName>
    </recommendedName>
    <alternativeName>
        <fullName evidence="6">RNAP delta factor</fullName>
    </alternativeName>
</protein>
<evidence type="ECO:0000313" key="9">
    <source>
        <dbReference type="EMBL" id="WXB96788.1"/>
    </source>
</evidence>
<keyword evidence="3 6" id="KW-0808">Transferase</keyword>
<reference evidence="9 10" key="1">
    <citation type="submission" date="2024-02" db="EMBL/GenBank/DDBJ databases">
        <title>Seven novel Bacillus-like species.</title>
        <authorList>
            <person name="Liu G."/>
        </authorList>
    </citation>
    <scope>NUCLEOTIDE SEQUENCE [LARGE SCALE GENOMIC DNA]</scope>
    <source>
        <strain evidence="9 10">FJAT-52054</strain>
    </source>
</reference>
<dbReference type="InterPro" id="IPR038087">
    <property type="entry name" value="RNAP_delta_N_dom_sf"/>
</dbReference>
<dbReference type="InterPro" id="IPR007759">
    <property type="entry name" value="Asxl_HARE-HTH"/>
</dbReference>
<comment type="function">
    <text evidence="6">Participates in both the initiation and recycling phases of transcription. In the presence of the delta subunit, RNAP displays an increased specificity of transcription, a decreased affinity for nucleic acids, and an increased efficiency of RNA synthesis because of enhanced recycling.</text>
</comment>
<name>A0ABZ2NGC0_9BACI</name>
<comment type="similarity">
    <text evidence="1 6">Belongs to the RpoE family.</text>
</comment>
<evidence type="ECO:0000256" key="1">
    <source>
        <dbReference type="ARBA" id="ARBA00009828"/>
    </source>
</evidence>
<sequence length="184" mass="21281">MSLAQYSKEEIKEMALIEIAHGLMTDKKEPVDFQDLMKEVTKLAGLTQEQVEEKIAQFYTDLNIDGRFIAVGDNKWGLRNRYPVDTLEEEMTVVPKVKKKKTKKAAAVADDFEEDDFEEAEEDEDLDFDDLEDYDDEEDAVDADLDDTDEDVDDEDDDDLEIIDDEDLDDDEEDDTDEDDEEKE</sequence>
<keyword evidence="10" id="KW-1185">Reference proteome</keyword>
<evidence type="ECO:0000256" key="3">
    <source>
        <dbReference type="ARBA" id="ARBA00022679"/>
    </source>
</evidence>
<dbReference type="InterPro" id="IPR029757">
    <property type="entry name" value="RpoE"/>
</dbReference>
<evidence type="ECO:0000256" key="7">
    <source>
        <dbReference type="SAM" id="MobiDB-lite"/>
    </source>
</evidence>
<dbReference type="EMBL" id="CP147407">
    <property type="protein sequence ID" value="WXB96788.1"/>
    <property type="molecule type" value="Genomic_DNA"/>
</dbReference>
<evidence type="ECO:0000259" key="8">
    <source>
        <dbReference type="PROSITE" id="PS51913"/>
    </source>
</evidence>
<dbReference type="HAMAP" id="MF_00357">
    <property type="entry name" value="RNApol_bact_RpoE"/>
    <property type="match status" value="1"/>
</dbReference>
<feature type="compositionally biased region" description="Acidic residues" evidence="7">
    <location>
        <begin position="110"/>
        <end position="184"/>
    </location>
</feature>
<organism evidence="9 10">
    <name type="scientific">Metabacillus sediminis</name>
    <dbReference type="NCBI Taxonomy" id="3117746"/>
    <lineage>
        <taxon>Bacteria</taxon>
        <taxon>Bacillati</taxon>
        <taxon>Bacillota</taxon>
        <taxon>Bacilli</taxon>
        <taxon>Bacillales</taxon>
        <taxon>Bacillaceae</taxon>
        <taxon>Metabacillus</taxon>
    </lineage>
</organism>
<dbReference type="Proteomes" id="UP001377337">
    <property type="component" value="Chromosome"/>
</dbReference>
<evidence type="ECO:0000313" key="10">
    <source>
        <dbReference type="Proteomes" id="UP001377337"/>
    </source>
</evidence>
<dbReference type="RefSeq" id="WP_338778895.1">
    <property type="nucleotide sequence ID" value="NZ_CP147407.1"/>
</dbReference>
<evidence type="ECO:0000256" key="5">
    <source>
        <dbReference type="ARBA" id="ARBA00023163"/>
    </source>
</evidence>
<keyword evidence="4 6" id="KW-0548">Nucleotidyltransferase</keyword>
<dbReference type="NCBIfam" id="TIGR04567">
    <property type="entry name" value="RNAP_delt_lowGC"/>
    <property type="match status" value="1"/>
</dbReference>
<feature type="domain" description="HTH HARE-type" evidence="8">
    <location>
        <begin position="14"/>
        <end position="81"/>
    </location>
</feature>
<evidence type="ECO:0000256" key="6">
    <source>
        <dbReference type="HAMAP-Rule" id="MF_00357"/>
    </source>
</evidence>
<dbReference type="Gene3D" id="1.10.10.1250">
    <property type="entry name" value="RNA polymerase, subunit delta, N-terminal domain"/>
    <property type="match status" value="1"/>
</dbReference>
<dbReference type="GO" id="GO:0003899">
    <property type="term" value="F:DNA-directed RNA polymerase activity"/>
    <property type="evidence" value="ECO:0007669"/>
    <property type="project" value="UniProtKB-EC"/>
</dbReference>
<evidence type="ECO:0000256" key="4">
    <source>
        <dbReference type="ARBA" id="ARBA00022695"/>
    </source>
</evidence>
<dbReference type="Pfam" id="PF05066">
    <property type="entry name" value="HARE-HTH"/>
    <property type="match status" value="1"/>
</dbReference>
<proteinExistence type="inferred from homology"/>
<gene>
    <name evidence="6 9" type="primary">rpoE</name>
    <name evidence="9" type="ORF">WCV65_20005</name>
</gene>
<accession>A0ABZ2NGC0</accession>